<evidence type="ECO:0000256" key="1">
    <source>
        <dbReference type="SAM" id="MobiDB-lite"/>
    </source>
</evidence>
<reference evidence="3" key="2">
    <citation type="submission" date="2017-05" db="EMBL/GenBank/DDBJ databases">
        <title>Draft genome sequence of Geobacter pelophilus, a iron(III)-reducing bacteria.</title>
        <authorList>
            <person name="Aoyagi T."/>
            <person name="Koike H."/>
            <person name="Morita T."/>
            <person name="Sato Y."/>
            <person name="Habe H."/>
            <person name="Hori T."/>
        </authorList>
    </citation>
    <scope>NUCLEOTIDE SEQUENCE [LARGE SCALE GENOMIC DNA]</scope>
    <source>
        <strain evidence="3">Drf2</strain>
    </source>
</reference>
<evidence type="ECO:0000313" key="2">
    <source>
        <dbReference type="EMBL" id="GAW66536.1"/>
    </source>
</evidence>
<gene>
    <name evidence="2" type="ORF">GPEL0_01r1949</name>
</gene>
<feature type="region of interest" description="Disordered" evidence="1">
    <location>
        <begin position="11"/>
        <end position="41"/>
    </location>
</feature>
<proteinExistence type="predicted"/>
<sequence>MFFNVVFANFPSRPTKHYSTGEAADGKRREKREGWGKRQSL</sequence>
<feature type="compositionally biased region" description="Basic and acidic residues" evidence="1">
    <location>
        <begin position="24"/>
        <end position="41"/>
    </location>
</feature>
<reference evidence="2 3" key="1">
    <citation type="submission" date="2017-04" db="EMBL/GenBank/DDBJ databases">
        <authorList>
            <consortium name="Geobacter pelophilus Genome Sequencing"/>
            <person name="Aoyagi T."/>
            <person name="Koike H."/>
            <person name="Hori T."/>
        </authorList>
    </citation>
    <scope>NUCLEOTIDE SEQUENCE [LARGE SCALE GENOMIC DNA]</scope>
    <source>
        <strain evidence="2 3">Drf2</strain>
    </source>
</reference>
<keyword evidence="3" id="KW-1185">Reference proteome</keyword>
<organism evidence="2 3">
    <name type="scientific">Geoanaerobacter pelophilus</name>
    <dbReference type="NCBI Taxonomy" id="60036"/>
    <lineage>
        <taxon>Bacteria</taxon>
        <taxon>Pseudomonadati</taxon>
        <taxon>Thermodesulfobacteriota</taxon>
        <taxon>Desulfuromonadia</taxon>
        <taxon>Geobacterales</taxon>
        <taxon>Geobacteraceae</taxon>
        <taxon>Geoanaerobacter</taxon>
    </lineage>
</organism>
<name>A0ABQ0MHH3_9BACT</name>
<dbReference type="EMBL" id="BDQG01000001">
    <property type="protein sequence ID" value="GAW66536.1"/>
    <property type="molecule type" value="Genomic_DNA"/>
</dbReference>
<dbReference type="Proteomes" id="UP000194153">
    <property type="component" value="Unassembled WGS sequence"/>
</dbReference>
<evidence type="ECO:0000313" key="3">
    <source>
        <dbReference type="Proteomes" id="UP000194153"/>
    </source>
</evidence>
<accession>A0ABQ0MHH3</accession>
<protein>
    <submittedName>
        <fullName evidence="2">Uncharacterized protein</fullName>
    </submittedName>
</protein>
<comment type="caution">
    <text evidence="2">The sequence shown here is derived from an EMBL/GenBank/DDBJ whole genome shotgun (WGS) entry which is preliminary data.</text>
</comment>